<dbReference type="SUPFAM" id="SSF109604">
    <property type="entry name" value="HD-domain/PDEase-like"/>
    <property type="match status" value="1"/>
</dbReference>
<evidence type="ECO:0000313" key="5">
    <source>
        <dbReference type="Proteomes" id="UP001278766"/>
    </source>
</evidence>
<keyword evidence="5" id="KW-1185">Reference proteome</keyword>
<protein>
    <recommendedName>
        <fullName evidence="3">HD domain-containing protein</fullName>
    </recommendedName>
</protein>
<sequence>METTVSPLDRSPLPFLHLMQQLKHLPRTGWLRTVENPESVASHSFRLALMGLFAPELDRSKCMFLGLYHDLAESVVGDIPTYAGVLKEQKHKLERSGFEYIDSLVKPYDPKLAKEIMEAWLDYEEGRTPEGRWMKEMDKFECLVQAYEYEQQTYGEKDLDEFQGLASKIHSPEGREWLKLLQTEREAHFRKRDRRLPVVFAPGLPSVPDARVQQAFAADKAWLQCLFLESAVRERSKDPTFLHAEYLKSCLEEGLPVPTDMAKGQIWSARILVVSSPLTSTIETRVIR</sequence>
<keyword evidence="2" id="KW-0378">Hydrolase</keyword>
<reference evidence="4" key="2">
    <citation type="submission" date="2023-06" db="EMBL/GenBank/DDBJ databases">
        <authorList>
            <consortium name="Lawrence Berkeley National Laboratory"/>
            <person name="Haridas S."/>
            <person name="Hensen N."/>
            <person name="Bonometti L."/>
            <person name="Westerberg I."/>
            <person name="Brannstrom I.O."/>
            <person name="Guillou S."/>
            <person name="Cros-Aarteil S."/>
            <person name="Calhoun S."/>
            <person name="Kuo A."/>
            <person name="Mondo S."/>
            <person name="Pangilinan J."/>
            <person name="Riley R."/>
            <person name="Labutti K."/>
            <person name="Andreopoulos B."/>
            <person name="Lipzen A."/>
            <person name="Chen C."/>
            <person name="Yanf M."/>
            <person name="Daum C."/>
            <person name="Ng V."/>
            <person name="Clum A."/>
            <person name="Steindorff A."/>
            <person name="Ohm R."/>
            <person name="Martin F."/>
            <person name="Silar P."/>
            <person name="Natvig D."/>
            <person name="Lalanne C."/>
            <person name="Gautier V."/>
            <person name="Ament-Velasquez S.L."/>
            <person name="Kruys A."/>
            <person name="Hutchinson M.I."/>
            <person name="Powell A.J."/>
            <person name="Barry K."/>
            <person name="Miller A.N."/>
            <person name="Grigoriev I.V."/>
            <person name="Debuchy R."/>
            <person name="Gladieux P."/>
            <person name="Thoren M.H."/>
            <person name="Johannesson H."/>
        </authorList>
    </citation>
    <scope>NUCLEOTIDE SEQUENCE</scope>
    <source>
        <strain evidence="4">CBS 168.71</strain>
    </source>
</reference>
<dbReference type="AlphaFoldDB" id="A0AAE0H6V6"/>
<keyword evidence="1" id="KW-0479">Metal-binding</keyword>
<dbReference type="Pfam" id="PF13023">
    <property type="entry name" value="HD_3"/>
    <property type="match status" value="1"/>
</dbReference>
<dbReference type="PANTHER" id="PTHR11845:SF13">
    <property type="entry name" value="5'-DEOXYNUCLEOTIDASE HDDC2"/>
    <property type="match status" value="1"/>
</dbReference>
<dbReference type="InterPro" id="IPR039356">
    <property type="entry name" value="YfbR/HDDC2"/>
</dbReference>
<dbReference type="GeneID" id="87837935"/>
<accession>A0AAE0H6V6</accession>
<gene>
    <name evidence="4" type="ORF">B0H64DRAFT_331254</name>
</gene>
<evidence type="ECO:0000313" key="4">
    <source>
        <dbReference type="EMBL" id="KAK3291068.1"/>
    </source>
</evidence>
<reference evidence="4" key="1">
    <citation type="journal article" date="2023" name="Mol. Phylogenet. Evol.">
        <title>Genome-scale phylogeny and comparative genomics of the fungal order Sordariales.</title>
        <authorList>
            <person name="Hensen N."/>
            <person name="Bonometti L."/>
            <person name="Westerberg I."/>
            <person name="Brannstrom I.O."/>
            <person name="Guillou S."/>
            <person name="Cros-Aarteil S."/>
            <person name="Calhoun S."/>
            <person name="Haridas S."/>
            <person name="Kuo A."/>
            <person name="Mondo S."/>
            <person name="Pangilinan J."/>
            <person name="Riley R."/>
            <person name="LaButti K."/>
            <person name="Andreopoulos B."/>
            <person name="Lipzen A."/>
            <person name="Chen C."/>
            <person name="Yan M."/>
            <person name="Daum C."/>
            <person name="Ng V."/>
            <person name="Clum A."/>
            <person name="Steindorff A."/>
            <person name="Ohm R.A."/>
            <person name="Martin F."/>
            <person name="Silar P."/>
            <person name="Natvig D.O."/>
            <person name="Lalanne C."/>
            <person name="Gautier V."/>
            <person name="Ament-Velasquez S.L."/>
            <person name="Kruys A."/>
            <person name="Hutchinson M.I."/>
            <person name="Powell A.J."/>
            <person name="Barry K."/>
            <person name="Miller A.N."/>
            <person name="Grigoriev I.V."/>
            <person name="Debuchy R."/>
            <person name="Gladieux P."/>
            <person name="Hiltunen Thoren M."/>
            <person name="Johannesson H."/>
        </authorList>
    </citation>
    <scope>NUCLEOTIDE SEQUENCE</scope>
    <source>
        <strain evidence="4">CBS 168.71</strain>
    </source>
</reference>
<dbReference type="PANTHER" id="PTHR11845">
    <property type="entry name" value="5'-DEOXYNUCLEOTIDASE HDDC2"/>
    <property type="match status" value="1"/>
</dbReference>
<evidence type="ECO:0000259" key="3">
    <source>
        <dbReference type="Pfam" id="PF13023"/>
    </source>
</evidence>
<dbReference type="GO" id="GO:0002953">
    <property type="term" value="F:5'-deoxynucleotidase activity"/>
    <property type="evidence" value="ECO:0007669"/>
    <property type="project" value="InterPro"/>
</dbReference>
<name>A0AAE0H6V6_9PEZI</name>
<organism evidence="4 5">
    <name type="scientific">Chaetomium fimeti</name>
    <dbReference type="NCBI Taxonomy" id="1854472"/>
    <lineage>
        <taxon>Eukaryota</taxon>
        <taxon>Fungi</taxon>
        <taxon>Dikarya</taxon>
        <taxon>Ascomycota</taxon>
        <taxon>Pezizomycotina</taxon>
        <taxon>Sordariomycetes</taxon>
        <taxon>Sordariomycetidae</taxon>
        <taxon>Sordariales</taxon>
        <taxon>Chaetomiaceae</taxon>
        <taxon>Chaetomium</taxon>
    </lineage>
</organism>
<evidence type="ECO:0000256" key="2">
    <source>
        <dbReference type="ARBA" id="ARBA00022801"/>
    </source>
</evidence>
<evidence type="ECO:0000256" key="1">
    <source>
        <dbReference type="ARBA" id="ARBA00022723"/>
    </source>
</evidence>
<feature type="domain" description="HD" evidence="3">
    <location>
        <begin position="20"/>
        <end position="169"/>
    </location>
</feature>
<comment type="caution">
    <text evidence="4">The sequence shown here is derived from an EMBL/GenBank/DDBJ whole genome shotgun (WGS) entry which is preliminary data.</text>
</comment>
<proteinExistence type="predicted"/>
<dbReference type="EMBL" id="JAUEPN010000011">
    <property type="protein sequence ID" value="KAK3291068.1"/>
    <property type="molecule type" value="Genomic_DNA"/>
</dbReference>
<dbReference type="GO" id="GO:0046872">
    <property type="term" value="F:metal ion binding"/>
    <property type="evidence" value="ECO:0007669"/>
    <property type="project" value="UniProtKB-KW"/>
</dbReference>
<dbReference type="RefSeq" id="XP_062654582.1">
    <property type="nucleotide sequence ID" value="XM_062800987.1"/>
</dbReference>
<dbReference type="Proteomes" id="UP001278766">
    <property type="component" value="Unassembled WGS sequence"/>
</dbReference>
<dbReference type="InterPro" id="IPR006674">
    <property type="entry name" value="HD_domain"/>
</dbReference>
<dbReference type="Gene3D" id="1.10.3210.10">
    <property type="entry name" value="Hypothetical protein af1432"/>
    <property type="match status" value="1"/>
</dbReference>
<dbReference type="GO" id="GO:0005737">
    <property type="term" value="C:cytoplasm"/>
    <property type="evidence" value="ECO:0007669"/>
    <property type="project" value="TreeGrafter"/>
</dbReference>